<dbReference type="GO" id="GO:0006313">
    <property type="term" value="P:DNA transposition"/>
    <property type="evidence" value="ECO:0007669"/>
    <property type="project" value="InterPro"/>
</dbReference>
<reference evidence="3" key="1">
    <citation type="submission" date="2017-08" db="EMBL/GenBank/DDBJ databases">
        <authorList>
            <person name="Imhoff J.F."/>
            <person name="Rahn T."/>
            <person name="Kuenzel S."/>
            <person name="Neulinger S.C."/>
        </authorList>
    </citation>
    <scope>NUCLEOTIDE SEQUENCE</scope>
    <source>
        <strain evidence="3">DSM 11080</strain>
    </source>
</reference>
<dbReference type="NCBIfam" id="NF033592">
    <property type="entry name" value="transpos_IS4_1"/>
    <property type="match status" value="1"/>
</dbReference>
<dbReference type="InterPro" id="IPR047952">
    <property type="entry name" value="Transpos_IS4"/>
</dbReference>
<comment type="caution">
    <text evidence="3">The sequence shown here is derived from an EMBL/GenBank/DDBJ whole genome shotgun (WGS) entry which is preliminary data.</text>
</comment>
<accession>A0AAJ0U8K7</accession>
<keyword evidence="4" id="KW-1185">Reference proteome</keyword>
<dbReference type="SUPFAM" id="SSF53098">
    <property type="entry name" value="Ribonuclease H-like"/>
    <property type="match status" value="1"/>
</dbReference>
<evidence type="ECO:0000256" key="1">
    <source>
        <dbReference type="SAM" id="MobiDB-lite"/>
    </source>
</evidence>
<protein>
    <recommendedName>
        <fullName evidence="2">Transposase IS4-like domain-containing protein</fullName>
    </recommendedName>
</protein>
<dbReference type="EMBL" id="NRSJ01000083">
    <property type="protein sequence ID" value="MBK1707334.1"/>
    <property type="molecule type" value="Genomic_DNA"/>
</dbReference>
<dbReference type="InterPro" id="IPR002559">
    <property type="entry name" value="Transposase_11"/>
</dbReference>
<name>A0AAJ0U8K7_9GAMM</name>
<dbReference type="PANTHER" id="PTHR37529:SF1">
    <property type="entry name" value="TRANSPOSASE INSG FOR INSERTION SEQUENCE ELEMENT IS4-RELATED"/>
    <property type="match status" value="1"/>
</dbReference>
<sequence length="385" mass="43438">MLNLCKGSTEQELAGLCSVLDGQAVAGTVPTRAAFSKARKGLSDKLFSHLNRLAIKTFYRGWSTPTWHGFRLRAVDGTTFRLPPGEALERAFGAQRNGPTLARGSILYDIGHDLVLDAQVAATCVGEYELAIEHLAHAEPGDLLIYDRGYPAFWLFALHRHLGIDFCMRLSRSSFAPAQAFFDSAERSRIVTLNPSAEQRRACRDQRVPAEPIRVRLVRVTLRGGETEVLATSVLEEERLPARLFAALYHQRWSAEEHIKRQKRWAEIENFSGRSPLAMRQDIQARILAMNLAAMVRNVAQLLAERRFAHRRFRYQVRACSTLSAMKDNLVRLLLGDGEQQRRLLERLVLHLASAVDAVRPNRSFPRQNPGKLKPGFHPAYKRVA</sequence>
<dbReference type="GO" id="GO:0004803">
    <property type="term" value="F:transposase activity"/>
    <property type="evidence" value="ECO:0007669"/>
    <property type="project" value="InterPro"/>
</dbReference>
<dbReference type="PANTHER" id="PTHR37529">
    <property type="entry name" value="TRANSPOSASE INSG FOR INSERTION SEQUENCE ELEMENT IS4-RELATED"/>
    <property type="match status" value="1"/>
</dbReference>
<feature type="domain" description="Transposase IS4-like" evidence="2">
    <location>
        <begin position="69"/>
        <end position="292"/>
    </location>
</feature>
<evidence type="ECO:0000313" key="4">
    <source>
        <dbReference type="Proteomes" id="UP001296776"/>
    </source>
</evidence>
<feature type="region of interest" description="Disordered" evidence="1">
    <location>
        <begin position="363"/>
        <end position="385"/>
    </location>
</feature>
<gene>
    <name evidence="3" type="ORF">CKO40_23075</name>
</gene>
<organism evidence="3 4">
    <name type="scientific">Halochromatium glycolicum</name>
    <dbReference type="NCBI Taxonomy" id="85075"/>
    <lineage>
        <taxon>Bacteria</taxon>
        <taxon>Pseudomonadati</taxon>
        <taxon>Pseudomonadota</taxon>
        <taxon>Gammaproteobacteria</taxon>
        <taxon>Chromatiales</taxon>
        <taxon>Chromatiaceae</taxon>
        <taxon>Halochromatium</taxon>
    </lineage>
</organism>
<dbReference type="Proteomes" id="UP001296776">
    <property type="component" value="Unassembled WGS sequence"/>
</dbReference>
<dbReference type="AlphaFoldDB" id="A0AAJ0U8K7"/>
<evidence type="ECO:0000259" key="2">
    <source>
        <dbReference type="Pfam" id="PF01609"/>
    </source>
</evidence>
<dbReference type="GO" id="GO:0003677">
    <property type="term" value="F:DNA binding"/>
    <property type="evidence" value="ECO:0007669"/>
    <property type="project" value="InterPro"/>
</dbReference>
<reference evidence="3" key="2">
    <citation type="journal article" date="2020" name="Microorganisms">
        <title>Osmotic Adaptation and Compatible Solute Biosynthesis of Phototrophic Bacteria as Revealed from Genome Analyses.</title>
        <authorList>
            <person name="Imhoff J.F."/>
            <person name="Rahn T."/>
            <person name="Kunzel S."/>
            <person name="Keller A."/>
            <person name="Neulinger S.C."/>
        </authorList>
    </citation>
    <scope>NUCLEOTIDE SEQUENCE</scope>
    <source>
        <strain evidence="3">DSM 11080</strain>
    </source>
</reference>
<evidence type="ECO:0000313" key="3">
    <source>
        <dbReference type="EMBL" id="MBK1707334.1"/>
    </source>
</evidence>
<dbReference type="InterPro" id="IPR012337">
    <property type="entry name" value="RNaseH-like_sf"/>
</dbReference>
<dbReference type="Pfam" id="PF01609">
    <property type="entry name" value="DDE_Tnp_1"/>
    <property type="match status" value="1"/>
</dbReference>
<proteinExistence type="predicted"/>